<evidence type="ECO:0000313" key="2">
    <source>
        <dbReference type="EMBL" id="ETO30103.1"/>
    </source>
</evidence>
<gene>
    <name evidence="2" type="ORF">RFI_07019</name>
</gene>
<accession>X6NW42</accession>
<evidence type="ECO:0000256" key="1">
    <source>
        <dbReference type="SAM" id="MobiDB-lite"/>
    </source>
</evidence>
<reference evidence="2 3" key="1">
    <citation type="journal article" date="2013" name="Curr. Biol.">
        <title>The Genome of the Foraminiferan Reticulomyxa filosa.</title>
        <authorList>
            <person name="Glockner G."/>
            <person name="Hulsmann N."/>
            <person name="Schleicher M."/>
            <person name="Noegel A.A."/>
            <person name="Eichinger L."/>
            <person name="Gallinger C."/>
            <person name="Pawlowski J."/>
            <person name="Sierra R."/>
            <person name="Euteneuer U."/>
            <person name="Pillet L."/>
            <person name="Moustafa A."/>
            <person name="Platzer M."/>
            <person name="Groth M."/>
            <person name="Szafranski K."/>
            <person name="Schliwa M."/>
        </authorList>
    </citation>
    <scope>NUCLEOTIDE SEQUENCE [LARGE SCALE GENOMIC DNA]</scope>
</reference>
<evidence type="ECO:0000313" key="3">
    <source>
        <dbReference type="Proteomes" id="UP000023152"/>
    </source>
</evidence>
<keyword evidence="3" id="KW-1185">Reference proteome</keyword>
<dbReference type="AlphaFoldDB" id="X6NW42"/>
<feature type="region of interest" description="Disordered" evidence="1">
    <location>
        <begin position="276"/>
        <end position="311"/>
    </location>
</feature>
<name>X6NW42_RETFI</name>
<organism evidence="2 3">
    <name type="scientific">Reticulomyxa filosa</name>
    <dbReference type="NCBI Taxonomy" id="46433"/>
    <lineage>
        <taxon>Eukaryota</taxon>
        <taxon>Sar</taxon>
        <taxon>Rhizaria</taxon>
        <taxon>Retaria</taxon>
        <taxon>Foraminifera</taxon>
        <taxon>Monothalamids</taxon>
        <taxon>Reticulomyxidae</taxon>
        <taxon>Reticulomyxa</taxon>
    </lineage>
</organism>
<sequence length="311" mass="36104">MLVREFLTIQIIDNVLYPGCVFHILLREIVHKKRIFTSNQSKNEDELKHMKMNHKAPILLPHSHTILEHVPLANEKNNDHVDDLTIEDDSKHNEYPLLSKTEDSHDINDIEVSQTEIEFWSEESKSESHTISRHTKYNSSSIGIGTIQKITAFRKKRGRAETDMSHSSSSQYSISSFRNIKPPKKVMKQTEDQQIANDFDKLHLKNNPHLTSPDISAKSLEAASMHITTAKGKSHEKKYTFYPTWTRSQSHSATNSQSLEDPWDWKEQSCLEKQDSDWIKHENNFDDKQEIDSDDEPEQDERVFNPNPALF</sequence>
<dbReference type="EMBL" id="ASPP01005674">
    <property type="protein sequence ID" value="ETO30103.1"/>
    <property type="molecule type" value="Genomic_DNA"/>
</dbReference>
<dbReference type="Proteomes" id="UP000023152">
    <property type="component" value="Unassembled WGS sequence"/>
</dbReference>
<proteinExistence type="predicted"/>
<feature type="compositionally biased region" description="Basic and acidic residues" evidence="1">
    <location>
        <begin position="276"/>
        <end position="291"/>
    </location>
</feature>
<comment type="caution">
    <text evidence="2">The sequence shown here is derived from an EMBL/GenBank/DDBJ whole genome shotgun (WGS) entry which is preliminary data.</text>
</comment>
<protein>
    <submittedName>
        <fullName evidence="2">Uncharacterized protein</fullName>
    </submittedName>
</protein>